<evidence type="ECO:0000313" key="2">
    <source>
        <dbReference type="EMBL" id="KUG03167.1"/>
    </source>
</evidence>
<dbReference type="EMBL" id="LNQE01001891">
    <property type="protein sequence ID" value="KUG03167.1"/>
    <property type="molecule type" value="Genomic_DNA"/>
</dbReference>
<accession>A0A0W8E3A8</accession>
<dbReference type="SMART" id="SM00344">
    <property type="entry name" value="HTH_ASNC"/>
    <property type="match status" value="1"/>
</dbReference>
<dbReference type="GO" id="GO:0005829">
    <property type="term" value="C:cytosol"/>
    <property type="evidence" value="ECO:0007669"/>
    <property type="project" value="TreeGrafter"/>
</dbReference>
<reference evidence="2" key="1">
    <citation type="journal article" date="2015" name="Proc. Natl. Acad. Sci. U.S.A.">
        <title>Networks of energetic and metabolic interactions define dynamics in microbial communities.</title>
        <authorList>
            <person name="Embree M."/>
            <person name="Liu J.K."/>
            <person name="Al-Bassam M.M."/>
            <person name="Zengler K."/>
        </authorList>
    </citation>
    <scope>NUCLEOTIDE SEQUENCE</scope>
</reference>
<proteinExistence type="predicted"/>
<dbReference type="PANTHER" id="PTHR30154:SF34">
    <property type="entry name" value="TRANSCRIPTIONAL REGULATOR AZLB"/>
    <property type="match status" value="1"/>
</dbReference>
<evidence type="ECO:0000259" key="1">
    <source>
        <dbReference type="Pfam" id="PF01037"/>
    </source>
</evidence>
<feature type="domain" description="Transcription regulator AsnC/Lrp ligand binding" evidence="1">
    <location>
        <begin position="67"/>
        <end position="141"/>
    </location>
</feature>
<dbReference type="Pfam" id="PF01037">
    <property type="entry name" value="AsnC_trans_reg"/>
    <property type="match status" value="1"/>
</dbReference>
<dbReference type="InterPro" id="IPR019887">
    <property type="entry name" value="Tscrpt_reg_AsnC/Lrp_C"/>
</dbReference>
<dbReference type="PANTHER" id="PTHR30154">
    <property type="entry name" value="LEUCINE-RESPONSIVE REGULATORY PROTEIN"/>
    <property type="match status" value="1"/>
</dbReference>
<dbReference type="InterPro" id="IPR036390">
    <property type="entry name" value="WH_DNA-bd_sf"/>
</dbReference>
<dbReference type="GO" id="GO:0043200">
    <property type="term" value="P:response to amino acid"/>
    <property type="evidence" value="ECO:0007669"/>
    <property type="project" value="TreeGrafter"/>
</dbReference>
<dbReference type="InterPro" id="IPR036388">
    <property type="entry name" value="WH-like_DNA-bd_sf"/>
</dbReference>
<dbReference type="Gene3D" id="3.30.70.920">
    <property type="match status" value="1"/>
</dbReference>
<sequence>MELEKKMLKILEHDAKISPKTMATMLDEDEAHVREVLAHLEKEKYILGYNAVVNWDRFGENGVEAMIEVKVTPVREVGFNGVAERISRFPEVKAVSLMSGTYDLSIVVTADTMKEIALFVSHKLSTLDEVQSTVTHFILKRYKQDNFIFESPQEDRRLVISP</sequence>
<dbReference type="GO" id="GO:0043565">
    <property type="term" value="F:sequence-specific DNA binding"/>
    <property type="evidence" value="ECO:0007669"/>
    <property type="project" value="TreeGrafter"/>
</dbReference>
<comment type="caution">
    <text evidence="2">The sequence shown here is derived from an EMBL/GenBank/DDBJ whole genome shotgun (WGS) entry which is preliminary data.</text>
</comment>
<gene>
    <name evidence="2" type="ORF">ASZ90_019432</name>
</gene>
<organism evidence="2">
    <name type="scientific">hydrocarbon metagenome</name>
    <dbReference type="NCBI Taxonomy" id="938273"/>
    <lineage>
        <taxon>unclassified sequences</taxon>
        <taxon>metagenomes</taxon>
        <taxon>ecological metagenomes</taxon>
    </lineage>
</organism>
<dbReference type="AlphaFoldDB" id="A0A0W8E3A8"/>
<name>A0A0W8E3A8_9ZZZZ</name>
<dbReference type="SUPFAM" id="SSF46785">
    <property type="entry name" value="Winged helix' DNA-binding domain"/>
    <property type="match status" value="1"/>
</dbReference>
<protein>
    <submittedName>
        <fullName evidence="2">Transcriptional regulator, asnc family</fullName>
    </submittedName>
</protein>
<dbReference type="SUPFAM" id="SSF54909">
    <property type="entry name" value="Dimeric alpha+beta barrel"/>
    <property type="match status" value="1"/>
</dbReference>
<dbReference type="Gene3D" id="1.10.10.10">
    <property type="entry name" value="Winged helix-like DNA-binding domain superfamily/Winged helix DNA-binding domain"/>
    <property type="match status" value="1"/>
</dbReference>
<dbReference type="InterPro" id="IPR019888">
    <property type="entry name" value="Tscrpt_reg_AsnC-like"/>
</dbReference>
<dbReference type="InterPro" id="IPR011008">
    <property type="entry name" value="Dimeric_a/b-barrel"/>
</dbReference>